<gene>
    <name evidence="2" type="ORF">VL15_13465</name>
</gene>
<protein>
    <recommendedName>
        <fullName evidence="1">Bacterial phospholipase C C-terminal domain-containing protein</fullName>
    </recommendedName>
</protein>
<dbReference type="InterPro" id="IPR008475">
    <property type="entry name" value="PLipase_C_C"/>
</dbReference>
<dbReference type="Proteomes" id="UP000036338">
    <property type="component" value="Unassembled WGS sequence"/>
</dbReference>
<dbReference type="GO" id="GO:0016042">
    <property type="term" value="P:lipid catabolic process"/>
    <property type="evidence" value="ECO:0007669"/>
    <property type="project" value="InterPro"/>
</dbReference>
<evidence type="ECO:0000259" key="1">
    <source>
        <dbReference type="Pfam" id="PF05506"/>
    </source>
</evidence>
<dbReference type="AlphaFoldDB" id="A0A0J5X0W4"/>
<accession>A0A0J5X0W4</accession>
<dbReference type="Pfam" id="PF05506">
    <property type="entry name" value="PLipase_C_C"/>
    <property type="match status" value="1"/>
</dbReference>
<dbReference type="PATRIC" id="fig|292.27.peg.2575"/>
<sequence length="67" mass="7637">MPLHPQRHASARADAGTYTVTLKFANTGRAAVFHVHDKLHLDRLPQRCIVEPGKTLHGDWAARQQWR</sequence>
<reference evidence="2 3" key="1">
    <citation type="submission" date="2015-05" db="EMBL/GenBank/DDBJ databases">
        <title>Draft genome of Burkholderia cepacia LK29.</title>
        <authorList>
            <person name="Chan X.Y."/>
        </authorList>
    </citation>
    <scope>NUCLEOTIDE SEQUENCE [LARGE SCALE GENOMIC DNA]</scope>
    <source>
        <strain evidence="2 3">LK29</strain>
    </source>
</reference>
<proteinExistence type="predicted"/>
<name>A0A0J5X0W4_BURCE</name>
<dbReference type="EMBL" id="LDWR01000021">
    <property type="protein sequence ID" value="KML58216.1"/>
    <property type="molecule type" value="Genomic_DNA"/>
</dbReference>
<feature type="domain" description="Bacterial phospholipase C C-terminal" evidence="1">
    <location>
        <begin position="8"/>
        <end position="64"/>
    </location>
</feature>
<evidence type="ECO:0000313" key="2">
    <source>
        <dbReference type="EMBL" id="KML58216.1"/>
    </source>
</evidence>
<organism evidence="2 3">
    <name type="scientific">Burkholderia cepacia</name>
    <name type="common">Pseudomonas cepacia</name>
    <dbReference type="NCBI Taxonomy" id="292"/>
    <lineage>
        <taxon>Bacteria</taxon>
        <taxon>Pseudomonadati</taxon>
        <taxon>Pseudomonadota</taxon>
        <taxon>Betaproteobacteria</taxon>
        <taxon>Burkholderiales</taxon>
        <taxon>Burkholderiaceae</taxon>
        <taxon>Burkholderia</taxon>
        <taxon>Burkholderia cepacia complex</taxon>
    </lineage>
</organism>
<comment type="caution">
    <text evidence="2">The sequence shown here is derived from an EMBL/GenBank/DDBJ whole genome shotgun (WGS) entry which is preliminary data.</text>
</comment>
<dbReference type="GO" id="GO:0004629">
    <property type="term" value="F:phospholipase C activity"/>
    <property type="evidence" value="ECO:0007669"/>
    <property type="project" value="InterPro"/>
</dbReference>
<evidence type="ECO:0000313" key="3">
    <source>
        <dbReference type="Proteomes" id="UP000036338"/>
    </source>
</evidence>